<evidence type="ECO:0008006" key="3">
    <source>
        <dbReference type="Google" id="ProtNLM"/>
    </source>
</evidence>
<accession>A0ABP8UD28</accession>
<keyword evidence="2" id="KW-1185">Reference proteome</keyword>
<proteinExistence type="predicted"/>
<comment type="caution">
    <text evidence="1">The sequence shown here is derived from an EMBL/GenBank/DDBJ whole genome shotgun (WGS) entry which is preliminary data.</text>
</comment>
<protein>
    <recommendedName>
        <fullName evidence="3">Integrase</fullName>
    </recommendedName>
</protein>
<organism evidence="1 2">
    <name type="scientific">Actinoallomurus vinaceus</name>
    <dbReference type="NCBI Taxonomy" id="1080074"/>
    <lineage>
        <taxon>Bacteria</taxon>
        <taxon>Bacillati</taxon>
        <taxon>Actinomycetota</taxon>
        <taxon>Actinomycetes</taxon>
        <taxon>Streptosporangiales</taxon>
        <taxon>Thermomonosporaceae</taxon>
        <taxon>Actinoallomurus</taxon>
    </lineage>
</organism>
<evidence type="ECO:0000313" key="2">
    <source>
        <dbReference type="Proteomes" id="UP001501442"/>
    </source>
</evidence>
<sequence length="62" mass="7183">MLHALREFEAFYNSHRPHQGLANTRPLHALPSPIREPDATTHLDIHRRDRLGGILHEYQHAA</sequence>
<gene>
    <name evidence="1" type="ORF">GCM10023196_049410</name>
</gene>
<dbReference type="Proteomes" id="UP001501442">
    <property type="component" value="Unassembled WGS sequence"/>
</dbReference>
<evidence type="ECO:0000313" key="1">
    <source>
        <dbReference type="EMBL" id="GAA4629290.1"/>
    </source>
</evidence>
<reference evidence="2" key="1">
    <citation type="journal article" date="2019" name="Int. J. Syst. Evol. Microbiol.">
        <title>The Global Catalogue of Microorganisms (GCM) 10K type strain sequencing project: providing services to taxonomists for standard genome sequencing and annotation.</title>
        <authorList>
            <consortium name="The Broad Institute Genomics Platform"/>
            <consortium name="The Broad Institute Genome Sequencing Center for Infectious Disease"/>
            <person name="Wu L."/>
            <person name="Ma J."/>
        </authorList>
    </citation>
    <scope>NUCLEOTIDE SEQUENCE [LARGE SCALE GENOMIC DNA]</scope>
    <source>
        <strain evidence="2">JCM 17939</strain>
    </source>
</reference>
<dbReference type="EMBL" id="BAABHK010000007">
    <property type="protein sequence ID" value="GAA4629290.1"/>
    <property type="molecule type" value="Genomic_DNA"/>
</dbReference>
<name>A0ABP8UD28_9ACTN</name>
<dbReference type="RefSeq" id="WP_425551228.1">
    <property type="nucleotide sequence ID" value="NZ_BAABHK010000007.1"/>
</dbReference>